<evidence type="ECO:0000256" key="4">
    <source>
        <dbReference type="SAM" id="SignalP"/>
    </source>
</evidence>
<dbReference type="PANTHER" id="PTHR22946:SF9">
    <property type="entry name" value="POLYKETIDE TRANSFERASE AF380"/>
    <property type="match status" value="1"/>
</dbReference>
<dbReference type="Proteomes" id="UP000265768">
    <property type="component" value="Unassembled WGS sequence"/>
</dbReference>
<dbReference type="EMBL" id="QZEY01000010">
    <property type="protein sequence ID" value="RJL29962.1"/>
    <property type="molecule type" value="Genomic_DNA"/>
</dbReference>
<evidence type="ECO:0000313" key="7">
    <source>
        <dbReference type="Proteomes" id="UP000265768"/>
    </source>
</evidence>
<comment type="similarity">
    <text evidence="1">Belongs to the AB hydrolase superfamily.</text>
</comment>
<dbReference type="SMART" id="SM00939">
    <property type="entry name" value="PepX_C"/>
    <property type="match status" value="1"/>
</dbReference>
<evidence type="ECO:0000259" key="5">
    <source>
        <dbReference type="SMART" id="SM00939"/>
    </source>
</evidence>
<dbReference type="OrthoDB" id="9804819at2"/>
<accession>A0A3A4BF43</accession>
<comment type="caution">
    <text evidence="6">The sequence shown here is derived from an EMBL/GenBank/DDBJ whole genome shotgun (WGS) entry which is preliminary data.</text>
</comment>
<keyword evidence="7" id="KW-1185">Reference proteome</keyword>
<dbReference type="InterPro" id="IPR029058">
    <property type="entry name" value="AB_hydrolase_fold"/>
</dbReference>
<evidence type="ECO:0000256" key="2">
    <source>
        <dbReference type="ARBA" id="ARBA00022801"/>
    </source>
</evidence>
<dbReference type="GO" id="GO:0008239">
    <property type="term" value="F:dipeptidyl-peptidase activity"/>
    <property type="evidence" value="ECO:0007669"/>
    <property type="project" value="InterPro"/>
</dbReference>
<feature type="chain" id="PRO_5038334466" evidence="4">
    <location>
        <begin position="30"/>
        <end position="529"/>
    </location>
</feature>
<feature type="region of interest" description="Disordered" evidence="3">
    <location>
        <begin position="30"/>
        <end position="57"/>
    </location>
</feature>
<dbReference type="InterPro" id="IPR050261">
    <property type="entry name" value="FrsA_esterase"/>
</dbReference>
<protein>
    <submittedName>
        <fullName evidence="6">Peptidase S15</fullName>
    </submittedName>
</protein>
<name>A0A3A4BF43_9ACTN</name>
<evidence type="ECO:0000313" key="6">
    <source>
        <dbReference type="EMBL" id="RJL29962.1"/>
    </source>
</evidence>
<dbReference type="Gene3D" id="3.40.50.1820">
    <property type="entry name" value="alpha/beta hydrolase"/>
    <property type="match status" value="2"/>
</dbReference>
<reference evidence="6 7" key="1">
    <citation type="submission" date="2018-09" db="EMBL/GenBank/DDBJ databases">
        <title>YIM 75507 draft genome.</title>
        <authorList>
            <person name="Tang S."/>
            <person name="Feng Y."/>
        </authorList>
    </citation>
    <scope>NUCLEOTIDE SEQUENCE [LARGE SCALE GENOMIC DNA]</scope>
    <source>
        <strain evidence="6 7">YIM 75507</strain>
    </source>
</reference>
<organism evidence="6 7">
    <name type="scientific">Bailinhaonella thermotolerans</name>
    <dbReference type="NCBI Taxonomy" id="1070861"/>
    <lineage>
        <taxon>Bacteria</taxon>
        <taxon>Bacillati</taxon>
        <taxon>Actinomycetota</taxon>
        <taxon>Actinomycetes</taxon>
        <taxon>Streptosporangiales</taxon>
        <taxon>Streptosporangiaceae</taxon>
        <taxon>Bailinhaonella</taxon>
    </lineage>
</organism>
<evidence type="ECO:0000256" key="3">
    <source>
        <dbReference type="SAM" id="MobiDB-lite"/>
    </source>
</evidence>
<dbReference type="PANTHER" id="PTHR22946">
    <property type="entry name" value="DIENELACTONE HYDROLASE DOMAIN-CONTAINING PROTEIN-RELATED"/>
    <property type="match status" value="1"/>
</dbReference>
<dbReference type="AlphaFoldDB" id="A0A3A4BF43"/>
<dbReference type="Pfam" id="PF02129">
    <property type="entry name" value="Peptidase_S15"/>
    <property type="match status" value="1"/>
</dbReference>
<gene>
    <name evidence="6" type="ORF">D5H75_23745</name>
</gene>
<feature type="signal peptide" evidence="4">
    <location>
        <begin position="1"/>
        <end position="29"/>
    </location>
</feature>
<dbReference type="GO" id="GO:0052689">
    <property type="term" value="F:carboxylic ester hydrolase activity"/>
    <property type="evidence" value="ECO:0007669"/>
    <property type="project" value="UniProtKB-ARBA"/>
</dbReference>
<keyword evidence="4" id="KW-0732">Signal</keyword>
<sequence length="529" mass="55398">MRPRMRKRAGILLAAALGLTGVVSQAAYADPVRPVQPGERRTPSPSPSPTGGATPVARTVKVPSFDGTEIVVNFFPAKGLAAGQKAPTVLMGPGWGGAGERTGEAPTSDAAGVIGTGVLRAHGYNVVTWDPRGFGGSGGEANVNYVWKEGRDVSALVTWLTKQPEARLDHRGDPRVGMAGGSYGGGAQYVAAAIDRRIDAIVPSMAWNSLISSLYPDGAYKAGMGNMLCAAGSAGTNRVDAHVKSSCASGAATGLLSPEDQRWYAERGPGALVSRITAPTLILQGTVDTLFPLDEGVANYRRLRDAGTPVKMAWYCGGHGQCASNPGPRGHIEKLTLNWLSRHLKRENVATGPAFEYVDDTGVWRGLPYYPSRTRDLRASGEGELTVRPGDTSGNAGAARPAAKALNVEVKAPGRTGQLLGAPELRLTYKGKAAAGSPATTFLYAQLVDRRTGVVVGNQATPIPVRLDGRTHVVKRDLEMIAWSAGPDSRLTLQITPGTALYTPQRATADLTLRASVDLPLTTPGSPVS</sequence>
<dbReference type="InterPro" id="IPR000383">
    <property type="entry name" value="Xaa-Pro-like_dom"/>
</dbReference>
<keyword evidence="2" id="KW-0378">Hydrolase</keyword>
<dbReference type="InterPro" id="IPR013736">
    <property type="entry name" value="Xaa-Pro_dipept_C"/>
</dbReference>
<evidence type="ECO:0000256" key="1">
    <source>
        <dbReference type="ARBA" id="ARBA00008645"/>
    </source>
</evidence>
<proteinExistence type="inferred from homology"/>
<dbReference type="SUPFAM" id="SSF53474">
    <property type="entry name" value="alpha/beta-Hydrolases"/>
    <property type="match status" value="1"/>
</dbReference>
<feature type="domain" description="Xaa-Pro dipeptidyl-peptidase C-terminal" evidence="5">
    <location>
        <begin position="337"/>
        <end position="522"/>
    </location>
</feature>